<name>A0AAV5A8Q7_9AGAM</name>
<keyword evidence="2" id="KW-0819">tRNA processing</keyword>
<evidence type="ECO:0000313" key="6">
    <source>
        <dbReference type="EMBL" id="GJJ11011.1"/>
    </source>
</evidence>
<dbReference type="InterPro" id="IPR001406">
    <property type="entry name" value="PsdUridine_synth_TruA"/>
</dbReference>
<dbReference type="AlphaFoldDB" id="A0AAV5A8Q7"/>
<evidence type="ECO:0000256" key="3">
    <source>
        <dbReference type="ARBA" id="ARBA00023235"/>
    </source>
</evidence>
<protein>
    <recommendedName>
        <fullName evidence="8">tRNA pseudouridine synthase</fullName>
    </recommendedName>
</protein>
<dbReference type="PANTHER" id="PTHR11142:SF4">
    <property type="entry name" value="PSEUDOURIDYLATE SYNTHASE 1 HOMOLOG"/>
    <property type="match status" value="1"/>
</dbReference>
<proteinExistence type="inferred from homology"/>
<feature type="compositionally biased region" description="Basic and acidic residues" evidence="5">
    <location>
        <begin position="43"/>
        <end position="55"/>
    </location>
</feature>
<dbReference type="PANTHER" id="PTHR11142">
    <property type="entry name" value="PSEUDOURIDYLATE SYNTHASE"/>
    <property type="match status" value="1"/>
</dbReference>
<comment type="caution">
    <text evidence="6">The sequence shown here is derived from an EMBL/GenBank/DDBJ whole genome shotgun (WGS) entry which is preliminary data.</text>
</comment>
<dbReference type="GO" id="GO:1990481">
    <property type="term" value="P:mRNA pseudouridine synthesis"/>
    <property type="evidence" value="ECO:0007669"/>
    <property type="project" value="TreeGrafter"/>
</dbReference>
<feature type="compositionally biased region" description="Low complexity" evidence="5">
    <location>
        <begin position="62"/>
        <end position="73"/>
    </location>
</feature>
<comment type="catalytic activity">
    <reaction evidence="4">
        <text>a uridine in tRNA = a pseudouridine in tRNA</text>
        <dbReference type="Rhea" id="RHEA:54572"/>
        <dbReference type="Rhea" id="RHEA-COMP:13339"/>
        <dbReference type="Rhea" id="RHEA-COMP:13934"/>
        <dbReference type="ChEBI" id="CHEBI:65314"/>
        <dbReference type="ChEBI" id="CHEBI:65315"/>
    </reaction>
</comment>
<dbReference type="InterPro" id="IPR020103">
    <property type="entry name" value="PsdUridine_synth_cat_dom_sf"/>
</dbReference>
<feature type="compositionally biased region" description="Basic and acidic residues" evidence="5">
    <location>
        <begin position="22"/>
        <end position="33"/>
    </location>
</feature>
<dbReference type="GO" id="GO:0003723">
    <property type="term" value="F:RNA binding"/>
    <property type="evidence" value="ECO:0007669"/>
    <property type="project" value="InterPro"/>
</dbReference>
<dbReference type="GO" id="GO:0031119">
    <property type="term" value="P:tRNA pseudouridine synthesis"/>
    <property type="evidence" value="ECO:0007669"/>
    <property type="project" value="TreeGrafter"/>
</dbReference>
<gene>
    <name evidence="6" type="ORF">Clacol_005240</name>
</gene>
<comment type="similarity">
    <text evidence="1">Belongs to the tRNA pseudouridine synthase TruA family.</text>
</comment>
<dbReference type="GO" id="GO:0005634">
    <property type="term" value="C:nucleus"/>
    <property type="evidence" value="ECO:0007669"/>
    <property type="project" value="TreeGrafter"/>
</dbReference>
<keyword evidence="3" id="KW-0413">Isomerase</keyword>
<dbReference type="SUPFAM" id="SSF55120">
    <property type="entry name" value="Pseudouridine synthase"/>
    <property type="match status" value="1"/>
</dbReference>
<organism evidence="6 7">
    <name type="scientific">Clathrus columnatus</name>
    <dbReference type="NCBI Taxonomy" id="1419009"/>
    <lineage>
        <taxon>Eukaryota</taxon>
        <taxon>Fungi</taxon>
        <taxon>Dikarya</taxon>
        <taxon>Basidiomycota</taxon>
        <taxon>Agaricomycotina</taxon>
        <taxon>Agaricomycetes</taxon>
        <taxon>Phallomycetidae</taxon>
        <taxon>Phallales</taxon>
        <taxon>Clathraceae</taxon>
        <taxon>Clathrus</taxon>
    </lineage>
</organism>
<feature type="region of interest" description="Disordered" evidence="5">
    <location>
        <begin position="1"/>
        <end position="84"/>
    </location>
</feature>
<reference evidence="6" key="1">
    <citation type="submission" date="2021-10" db="EMBL/GenBank/DDBJ databases">
        <title>De novo Genome Assembly of Clathrus columnatus (Basidiomycota, Fungi) Using Illumina and Nanopore Sequence Data.</title>
        <authorList>
            <person name="Ogiso-Tanaka E."/>
            <person name="Itagaki H."/>
            <person name="Hosoya T."/>
            <person name="Hosaka K."/>
        </authorList>
    </citation>
    <scope>NUCLEOTIDE SEQUENCE</scope>
    <source>
        <strain evidence="6">MO-923</strain>
    </source>
</reference>
<dbReference type="FunFam" id="3.30.70.580:FF:000002">
    <property type="entry name" value="tRNA pseudouridine synthase"/>
    <property type="match status" value="1"/>
</dbReference>
<evidence type="ECO:0000256" key="4">
    <source>
        <dbReference type="ARBA" id="ARBA00036943"/>
    </source>
</evidence>
<evidence type="ECO:0000256" key="2">
    <source>
        <dbReference type="ARBA" id="ARBA00022694"/>
    </source>
</evidence>
<accession>A0AAV5A8Q7</accession>
<feature type="compositionally biased region" description="Basic and acidic residues" evidence="5">
    <location>
        <begin position="1"/>
        <end position="10"/>
    </location>
</feature>
<dbReference type="Proteomes" id="UP001050691">
    <property type="component" value="Unassembled WGS sequence"/>
</dbReference>
<sequence>MSAEPIKRPLDGTGAVPDDESSDLRLKHLRMGEMEVESSLSVSKHDGAKVGDVPKLKKKRGNTGNEGNTGNTEDGATSETAVDGDKKLRLPKRNCALLIGFFGTGCNRMQIQPNMKTIEGVLFEAMIKVGAVSQDNADDPVKVGLARAARTDAGVHAAGNIVSIKMITIIPGVRDIVGRINEELPPEIRLWSFQRTQNSFNAHTSCDSRVYTYFLLTYVLIPPKPTSGLAQILKTGNQELGCEMSEIVHPFWKDVDLLESSQADLERKRKWRIERDYVKISWFTQLPQLYNRKGVFG</sequence>
<dbReference type="GO" id="GO:0009982">
    <property type="term" value="F:pseudouridine synthase activity"/>
    <property type="evidence" value="ECO:0007669"/>
    <property type="project" value="InterPro"/>
</dbReference>
<dbReference type="InterPro" id="IPR020094">
    <property type="entry name" value="TruA/RsuA/RluB/E/F_N"/>
</dbReference>
<dbReference type="Gene3D" id="3.30.70.580">
    <property type="entry name" value="Pseudouridine synthase I, catalytic domain, N-terminal subdomain"/>
    <property type="match status" value="1"/>
</dbReference>
<keyword evidence="7" id="KW-1185">Reference proteome</keyword>
<evidence type="ECO:0008006" key="8">
    <source>
        <dbReference type="Google" id="ProtNLM"/>
    </source>
</evidence>
<evidence type="ECO:0000313" key="7">
    <source>
        <dbReference type="Proteomes" id="UP001050691"/>
    </source>
</evidence>
<evidence type="ECO:0000256" key="5">
    <source>
        <dbReference type="SAM" id="MobiDB-lite"/>
    </source>
</evidence>
<evidence type="ECO:0000256" key="1">
    <source>
        <dbReference type="ARBA" id="ARBA00009375"/>
    </source>
</evidence>
<dbReference type="EMBL" id="BPWL01000006">
    <property type="protein sequence ID" value="GJJ11011.1"/>
    <property type="molecule type" value="Genomic_DNA"/>
</dbReference>